<organism evidence="1 2">
    <name type="scientific">Dioscorea alata</name>
    <name type="common">Purple yam</name>
    <dbReference type="NCBI Taxonomy" id="55571"/>
    <lineage>
        <taxon>Eukaryota</taxon>
        <taxon>Viridiplantae</taxon>
        <taxon>Streptophyta</taxon>
        <taxon>Embryophyta</taxon>
        <taxon>Tracheophyta</taxon>
        <taxon>Spermatophyta</taxon>
        <taxon>Magnoliopsida</taxon>
        <taxon>Liliopsida</taxon>
        <taxon>Dioscoreales</taxon>
        <taxon>Dioscoreaceae</taxon>
        <taxon>Dioscorea</taxon>
    </lineage>
</organism>
<evidence type="ECO:0000313" key="2">
    <source>
        <dbReference type="Proteomes" id="UP000827976"/>
    </source>
</evidence>
<evidence type="ECO:0000313" key="1">
    <source>
        <dbReference type="EMBL" id="KAH7685413.1"/>
    </source>
</evidence>
<keyword evidence="2" id="KW-1185">Reference proteome</keyword>
<protein>
    <submittedName>
        <fullName evidence="1">Retrotransposon Copia-like N-terminal protein</fullName>
    </submittedName>
</protein>
<proteinExistence type="predicted"/>
<comment type="caution">
    <text evidence="1">The sequence shown here is derived from an EMBL/GenBank/DDBJ whole genome shotgun (WGS) entry which is preliminary data.</text>
</comment>
<accession>A0ACB7WCB1</accession>
<dbReference type="Proteomes" id="UP000827976">
    <property type="component" value="Chromosome 4"/>
</dbReference>
<dbReference type="EMBL" id="CM037014">
    <property type="protein sequence ID" value="KAH7685413.1"/>
    <property type="molecule type" value="Genomic_DNA"/>
</dbReference>
<gene>
    <name evidence="1" type="ORF">IHE45_04G037700</name>
</gene>
<reference evidence="2" key="1">
    <citation type="journal article" date="2022" name="Nat. Commun.">
        <title>Chromosome evolution and the genetic basis of agronomically important traits in greater yam.</title>
        <authorList>
            <person name="Bredeson J.V."/>
            <person name="Lyons J.B."/>
            <person name="Oniyinde I.O."/>
            <person name="Okereke N.R."/>
            <person name="Kolade O."/>
            <person name="Nnabue I."/>
            <person name="Nwadili C.O."/>
            <person name="Hribova E."/>
            <person name="Parker M."/>
            <person name="Nwogha J."/>
            <person name="Shu S."/>
            <person name="Carlson J."/>
            <person name="Kariba R."/>
            <person name="Muthemba S."/>
            <person name="Knop K."/>
            <person name="Barton G.J."/>
            <person name="Sherwood A.V."/>
            <person name="Lopez-Montes A."/>
            <person name="Asiedu R."/>
            <person name="Jamnadass R."/>
            <person name="Muchugi A."/>
            <person name="Goodstein D."/>
            <person name="Egesi C.N."/>
            <person name="Featherston J."/>
            <person name="Asfaw A."/>
            <person name="Simpson G.G."/>
            <person name="Dolezel J."/>
            <person name="Hendre P.S."/>
            <person name="Van Deynze A."/>
            <person name="Kumar P.L."/>
            <person name="Obidiegwu J.E."/>
            <person name="Bhattacharjee R."/>
            <person name="Rokhsar D.S."/>
        </authorList>
    </citation>
    <scope>NUCLEOTIDE SEQUENCE [LARGE SCALE GENOMIC DNA]</scope>
    <source>
        <strain evidence="2">cv. TDa95/00328</strain>
    </source>
</reference>
<sequence>MLTHTIPNDLDPHTPFIIVTLSNVIKLTSQNYLSWKLQIKATLEGYSLFHYLDGSFPAPPSTIVTDIVPTSNPAYLTWARRDRFLFGAIIGTLDQNIVPLIFLTTTTQQLWGTLAQTLASSS</sequence>
<name>A0ACB7WCB1_DIOAL</name>